<keyword evidence="1" id="KW-1133">Transmembrane helix</keyword>
<feature type="transmembrane region" description="Helical" evidence="1">
    <location>
        <begin position="65"/>
        <end position="89"/>
    </location>
</feature>
<evidence type="ECO:0000313" key="4">
    <source>
        <dbReference type="Proteomes" id="UP000304900"/>
    </source>
</evidence>
<feature type="transmembrane region" description="Helical" evidence="1">
    <location>
        <begin position="110"/>
        <end position="131"/>
    </location>
</feature>
<keyword evidence="4" id="KW-1185">Reference proteome</keyword>
<reference evidence="3 4" key="1">
    <citation type="submission" date="2019-05" db="EMBL/GenBank/DDBJ databases">
        <title>Dyadobacter AR-3-8 sp. nov., isolated from arctic soil.</title>
        <authorList>
            <person name="Chaudhary D.K."/>
        </authorList>
    </citation>
    <scope>NUCLEOTIDE SEQUENCE [LARGE SCALE GENOMIC DNA]</scope>
    <source>
        <strain evidence="3 4">AR-3-8</strain>
    </source>
</reference>
<keyword evidence="1" id="KW-0812">Transmembrane</keyword>
<sequence length="168" mass="18579">MAKIKSTKPSAKSKFSGVDKMLDTAGWFGLIALGLITVFTYVRSPDIIPLHFNVVGHADGFGKKVMIFAVFAIAAAIFMCITLSIKFVFNPSKATLVPNKNFDFAIRTIRFIRLIAMVGFIYILVVTNLVVDGHVKGLGSLFLPIVMVSLLFPIAFYFKRTLSPRNRS</sequence>
<name>A0A4U6D9F0_9BACT</name>
<evidence type="ECO:0000256" key="1">
    <source>
        <dbReference type="SAM" id="Phobius"/>
    </source>
</evidence>
<dbReference type="InterPro" id="IPR012867">
    <property type="entry name" value="DUF1648"/>
</dbReference>
<dbReference type="EMBL" id="SZVO01000003">
    <property type="protein sequence ID" value="TKT92907.1"/>
    <property type="molecule type" value="Genomic_DNA"/>
</dbReference>
<keyword evidence="1" id="KW-0472">Membrane</keyword>
<dbReference type="AlphaFoldDB" id="A0A4U6D9F0"/>
<dbReference type="Pfam" id="PF07853">
    <property type="entry name" value="DUF1648"/>
    <property type="match status" value="1"/>
</dbReference>
<gene>
    <name evidence="3" type="ORF">FDK13_08975</name>
</gene>
<proteinExistence type="predicted"/>
<organism evidence="3 4">
    <name type="scientific">Dyadobacter frigoris</name>
    <dbReference type="NCBI Taxonomy" id="2576211"/>
    <lineage>
        <taxon>Bacteria</taxon>
        <taxon>Pseudomonadati</taxon>
        <taxon>Bacteroidota</taxon>
        <taxon>Cytophagia</taxon>
        <taxon>Cytophagales</taxon>
        <taxon>Spirosomataceae</taxon>
        <taxon>Dyadobacter</taxon>
    </lineage>
</organism>
<feature type="transmembrane region" description="Helical" evidence="1">
    <location>
        <begin position="137"/>
        <end position="158"/>
    </location>
</feature>
<protein>
    <submittedName>
        <fullName evidence="3">DUF1648 domain-containing protein</fullName>
    </submittedName>
</protein>
<dbReference type="OrthoDB" id="9808690at2"/>
<feature type="transmembrane region" description="Helical" evidence="1">
    <location>
        <begin position="21"/>
        <end position="42"/>
    </location>
</feature>
<evidence type="ECO:0000313" key="3">
    <source>
        <dbReference type="EMBL" id="TKT92907.1"/>
    </source>
</evidence>
<feature type="domain" description="DUF1648" evidence="2">
    <location>
        <begin position="31"/>
        <end position="73"/>
    </location>
</feature>
<dbReference type="RefSeq" id="WP_137339633.1">
    <property type="nucleotide sequence ID" value="NZ_BSQH01000010.1"/>
</dbReference>
<accession>A0A4U6D9F0</accession>
<comment type="caution">
    <text evidence="3">The sequence shown here is derived from an EMBL/GenBank/DDBJ whole genome shotgun (WGS) entry which is preliminary data.</text>
</comment>
<dbReference type="Proteomes" id="UP000304900">
    <property type="component" value="Unassembled WGS sequence"/>
</dbReference>
<evidence type="ECO:0000259" key="2">
    <source>
        <dbReference type="Pfam" id="PF07853"/>
    </source>
</evidence>